<name>A0ABS4UH24_9ACTN</name>
<keyword evidence="2" id="KW-1185">Reference proteome</keyword>
<evidence type="ECO:0000313" key="2">
    <source>
        <dbReference type="Proteomes" id="UP000755585"/>
    </source>
</evidence>
<dbReference type="EMBL" id="JAGINT010000001">
    <property type="protein sequence ID" value="MBP2350941.1"/>
    <property type="molecule type" value="Genomic_DNA"/>
</dbReference>
<dbReference type="Gene3D" id="3.40.50.1820">
    <property type="entry name" value="alpha/beta hydrolase"/>
    <property type="match status" value="1"/>
</dbReference>
<dbReference type="SUPFAM" id="SSF53474">
    <property type="entry name" value="alpha/beta-Hydrolases"/>
    <property type="match status" value="1"/>
</dbReference>
<evidence type="ECO:0000313" key="1">
    <source>
        <dbReference type="EMBL" id="MBP2350941.1"/>
    </source>
</evidence>
<organism evidence="1 2">
    <name type="scientific">Kribbella aluminosa</name>
    <dbReference type="NCBI Taxonomy" id="416017"/>
    <lineage>
        <taxon>Bacteria</taxon>
        <taxon>Bacillati</taxon>
        <taxon>Actinomycetota</taxon>
        <taxon>Actinomycetes</taxon>
        <taxon>Propionibacteriales</taxon>
        <taxon>Kribbellaceae</taxon>
        <taxon>Kribbella</taxon>
    </lineage>
</organism>
<sequence>MMKNVNRRTVLGGALAVTAGTATGWPSNAAASEVPAGAVPAGGVPAGGVQPHPAPRPVAPVNQEIAAAHAATYKTLPQVVVGVDVEDLMKIHTAADADALRPQLVAQVWKDTGVLPTALPTVTRDVGAPSLLPAFTGVRRYDKLDVPMEFGYVSTVYLLEPTQSTHRRVAFYHNGHGEGPETMQPVTQALLDRGYTVLLFAMPFYHWNPKTLQDPADPTKVLQPSHNDLPQWASDKYSPLALFLTPLSVAMNHVQATYRPSSVQMVGLSGGGWATTVYPALDTRITRSYPAAGSLPFFVRPGSPKPSPTRGDWEQRLDMQPGFYGLADFPDFYALASIGRNRRQLQILNRFDDCCFNGVGHRSYEAAVRQRIAVIGTDDVSNESNGHWELLEDATHQMHAISPYALSVILWDLDVHCAHLP</sequence>
<dbReference type="InterPro" id="IPR029058">
    <property type="entry name" value="AB_hydrolase_fold"/>
</dbReference>
<proteinExistence type="predicted"/>
<reference evidence="1 2" key="1">
    <citation type="submission" date="2021-03" db="EMBL/GenBank/DDBJ databases">
        <title>Sequencing the genomes of 1000 actinobacteria strains.</title>
        <authorList>
            <person name="Klenk H.-P."/>
        </authorList>
    </citation>
    <scope>NUCLEOTIDE SEQUENCE [LARGE SCALE GENOMIC DNA]</scope>
    <source>
        <strain evidence="1 2">DSM 18824</strain>
    </source>
</reference>
<dbReference type="PROSITE" id="PS51318">
    <property type="entry name" value="TAT"/>
    <property type="match status" value="1"/>
</dbReference>
<protein>
    <submittedName>
        <fullName evidence="1">Uncharacterized protein</fullName>
    </submittedName>
</protein>
<comment type="caution">
    <text evidence="1">The sequence shown here is derived from an EMBL/GenBank/DDBJ whole genome shotgun (WGS) entry which is preliminary data.</text>
</comment>
<gene>
    <name evidence="1" type="ORF">JOF29_002024</name>
</gene>
<dbReference type="Proteomes" id="UP000755585">
    <property type="component" value="Unassembled WGS sequence"/>
</dbReference>
<dbReference type="InterPro" id="IPR006311">
    <property type="entry name" value="TAT_signal"/>
</dbReference>
<dbReference type="RefSeq" id="WP_209693918.1">
    <property type="nucleotide sequence ID" value="NZ_BAAAVU010000032.1"/>
</dbReference>
<accession>A0ABS4UH24</accession>